<dbReference type="Proteomes" id="UP001219525">
    <property type="component" value="Unassembled WGS sequence"/>
</dbReference>
<comment type="caution">
    <text evidence="1">The sequence shown here is derived from an EMBL/GenBank/DDBJ whole genome shotgun (WGS) entry which is preliminary data.</text>
</comment>
<evidence type="ECO:0000313" key="2">
    <source>
        <dbReference type="Proteomes" id="UP001219525"/>
    </source>
</evidence>
<name>A0AAD6Y7P1_9AGAR</name>
<protein>
    <recommendedName>
        <fullName evidence="3">F-box domain-containing protein</fullName>
    </recommendedName>
</protein>
<dbReference type="EMBL" id="JARJCW010000041">
    <property type="protein sequence ID" value="KAJ7205975.1"/>
    <property type="molecule type" value="Genomic_DNA"/>
</dbReference>
<sequence length="303" mass="34552">MGQTWQVVNLDKRECYELGKVREFFTGGVDDTDLANHSGRVGGNSLLPLTLQKQPRAAALVNFPVETIQEIHSHIKDFRDVVCFSMTCQVLWEIGRSEIYRRITALVNAPYSWAGDRIICIGDSLRNEDIPEGLLSAEEKKDLLINDYNHERRSLYDYPFNETTELGPLSLTTLLSKQWSHWWACPDMRVFHRLCEDSPKLLPLRAPRVLRNLSRQQYVRESTTLAKYRRGTMDEIDDVGFGGVLLFRICLSSSISVESYTTDIAVRGVWVGDRFDVVSADWLETASGWTDVSDEALKEVEAL</sequence>
<organism evidence="1 2">
    <name type="scientific">Mycena pura</name>
    <dbReference type="NCBI Taxonomy" id="153505"/>
    <lineage>
        <taxon>Eukaryota</taxon>
        <taxon>Fungi</taxon>
        <taxon>Dikarya</taxon>
        <taxon>Basidiomycota</taxon>
        <taxon>Agaricomycotina</taxon>
        <taxon>Agaricomycetes</taxon>
        <taxon>Agaricomycetidae</taxon>
        <taxon>Agaricales</taxon>
        <taxon>Marasmiineae</taxon>
        <taxon>Mycenaceae</taxon>
        <taxon>Mycena</taxon>
    </lineage>
</organism>
<accession>A0AAD6Y7P1</accession>
<gene>
    <name evidence="1" type="ORF">GGX14DRAFT_568429</name>
</gene>
<evidence type="ECO:0000313" key="1">
    <source>
        <dbReference type="EMBL" id="KAJ7205975.1"/>
    </source>
</evidence>
<reference evidence="1" key="1">
    <citation type="submission" date="2023-03" db="EMBL/GenBank/DDBJ databases">
        <title>Massive genome expansion in bonnet fungi (Mycena s.s.) driven by repeated elements and novel gene families across ecological guilds.</title>
        <authorList>
            <consortium name="Lawrence Berkeley National Laboratory"/>
            <person name="Harder C.B."/>
            <person name="Miyauchi S."/>
            <person name="Viragh M."/>
            <person name="Kuo A."/>
            <person name="Thoen E."/>
            <person name="Andreopoulos B."/>
            <person name="Lu D."/>
            <person name="Skrede I."/>
            <person name="Drula E."/>
            <person name="Henrissat B."/>
            <person name="Morin E."/>
            <person name="Kohler A."/>
            <person name="Barry K."/>
            <person name="LaButti K."/>
            <person name="Morin E."/>
            <person name="Salamov A."/>
            <person name="Lipzen A."/>
            <person name="Mereny Z."/>
            <person name="Hegedus B."/>
            <person name="Baldrian P."/>
            <person name="Stursova M."/>
            <person name="Weitz H."/>
            <person name="Taylor A."/>
            <person name="Grigoriev I.V."/>
            <person name="Nagy L.G."/>
            <person name="Martin F."/>
            <person name="Kauserud H."/>
        </authorList>
    </citation>
    <scope>NUCLEOTIDE SEQUENCE</scope>
    <source>
        <strain evidence="1">9144</strain>
    </source>
</reference>
<dbReference type="AlphaFoldDB" id="A0AAD6Y7P1"/>
<keyword evidence="2" id="KW-1185">Reference proteome</keyword>
<proteinExistence type="predicted"/>
<evidence type="ECO:0008006" key="3">
    <source>
        <dbReference type="Google" id="ProtNLM"/>
    </source>
</evidence>